<dbReference type="AlphaFoldDB" id="A0A9N9HA96"/>
<protein>
    <submittedName>
        <fullName evidence="1">2517_t:CDS:1</fullName>
    </submittedName>
</protein>
<dbReference type="EMBL" id="CAJVPJ010005129">
    <property type="protein sequence ID" value="CAG8658722.1"/>
    <property type="molecule type" value="Genomic_DNA"/>
</dbReference>
<comment type="caution">
    <text evidence="1">The sequence shown here is derived from an EMBL/GenBank/DDBJ whole genome shotgun (WGS) entry which is preliminary data.</text>
</comment>
<name>A0A9N9HA96_9GLOM</name>
<dbReference type="Proteomes" id="UP000789572">
    <property type="component" value="Unassembled WGS sequence"/>
</dbReference>
<evidence type="ECO:0000313" key="2">
    <source>
        <dbReference type="Proteomes" id="UP000789572"/>
    </source>
</evidence>
<gene>
    <name evidence="1" type="ORF">POCULU_LOCUS10343</name>
</gene>
<keyword evidence="2" id="KW-1185">Reference proteome</keyword>
<sequence length="106" mass="12416">EADTTKYQRIGFVQYKDYEESKHLILEDNYRIEPMVVKVELSDPTTNVYGDASAYLLPLNHMQRAWAWKGFYTSDSTFLGEIKPIGIAEYLKRNPEEYERETSAKI</sequence>
<evidence type="ECO:0000313" key="1">
    <source>
        <dbReference type="EMBL" id="CAG8658722.1"/>
    </source>
</evidence>
<accession>A0A9N9HA96</accession>
<feature type="non-terminal residue" evidence="1">
    <location>
        <position position="1"/>
    </location>
</feature>
<proteinExistence type="predicted"/>
<feature type="non-terminal residue" evidence="1">
    <location>
        <position position="106"/>
    </location>
</feature>
<dbReference type="OrthoDB" id="2381532at2759"/>
<organism evidence="1 2">
    <name type="scientific">Paraglomus occultum</name>
    <dbReference type="NCBI Taxonomy" id="144539"/>
    <lineage>
        <taxon>Eukaryota</taxon>
        <taxon>Fungi</taxon>
        <taxon>Fungi incertae sedis</taxon>
        <taxon>Mucoromycota</taxon>
        <taxon>Glomeromycotina</taxon>
        <taxon>Glomeromycetes</taxon>
        <taxon>Paraglomerales</taxon>
        <taxon>Paraglomeraceae</taxon>
        <taxon>Paraglomus</taxon>
    </lineage>
</organism>
<reference evidence="1" key="1">
    <citation type="submission" date="2021-06" db="EMBL/GenBank/DDBJ databases">
        <authorList>
            <person name="Kallberg Y."/>
            <person name="Tangrot J."/>
            <person name="Rosling A."/>
        </authorList>
    </citation>
    <scope>NUCLEOTIDE SEQUENCE</scope>
    <source>
        <strain evidence="1">IA702</strain>
    </source>
</reference>